<reference evidence="2 3" key="1">
    <citation type="submission" date="2020-04" db="EMBL/GenBank/DDBJ databases">
        <title>Perkinsus chesapeaki whole genome sequence.</title>
        <authorList>
            <person name="Bogema D.R."/>
        </authorList>
    </citation>
    <scope>NUCLEOTIDE SEQUENCE [LARGE SCALE GENOMIC DNA]</scope>
    <source>
        <strain evidence="2">ATCC PRA-425</strain>
    </source>
</reference>
<name>A0A7J6MTB0_PERCH</name>
<dbReference type="Proteomes" id="UP000591131">
    <property type="component" value="Unassembled WGS sequence"/>
</dbReference>
<dbReference type="OrthoDB" id="10538279at2759"/>
<comment type="caution">
    <text evidence="2">The sequence shown here is derived from an EMBL/GenBank/DDBJ whole genome shotgun (WGS) entry which is preliminary data.</text>
</comment>
<protein>
    <submittedName>
        <fullName evidence="2">Uncharacterized protein</fullName>
    </submittedName>
</protein>
<feature type="region of interest" description="Disordered" evidence="1">
    <location>
        <begin position="1"/>
        <end position="21"/>
    </location>
</feature>
<evidence type="ECO:0000256" key="1">
    <source>
        <dbReference type="SAM" id="MobiDB-lite"/>
    </source>
</evidence>
<sequence length="154" mass="16753">MSGNMASPATTTTTHTPSTLGETAAVSAAVASSEIPSEERMFYASLFSHGLAALAAKLVSAPMDRARILLQTSPGGKTFPSVRNVLANAQGHHYTAVHIHLLHMAGTTWIRHYLSSAQSIFDQTVLLQFTYVRDWAKFEKFPQEAAALYYLRVA</sequence>
<organism evidence="2 3">
    <name type="scientific">Perkinsus chesapeaki</name>
    <name type="common">Clam parasite</name>
    <name type="synonym">Perkinsus andrewsi</name>
    <dbReference type="NCBI Taxonomy" id="330153"/>
    <lineage>
        <taxon>Eukaryota</taxon>
        <taxon>Sar</taxon>
        <taxon>Alveolata</taxon>
        <taxon>Perkinsozoa</taxon>
        <taxon>Perkinsea</taxon>
        <taxon>Perkinsida</taxon>
        <taxon>Perkinsidae</taxon>
        <taxon>Perkinsus</taxon>
    </lineage>
</organism>
<keyword evidence="3" id="KW-1185">Reference proteome</keyword>
<dbReference type="AlphaFoldDB" id="A0A7J6MTB0"/>
<evidence type="ECO:0000313" key="3">
    <source>
        <dbReference type="Proteomes" id="UP000591131"/>
    </source>
</evidence>
<gene>
    <name evidence="2" type="ORF">FOL47_008691</name>
</gene>
<evidence type="ECO:0000313" key="2">
    <source>
        <dbReference type="EMBL" id="KAF4674813.1"/>
    </source>
</evidence>
<dbReference type="EMBL" id="JAAPAO010000057">
    <property type="protein sequence ID" value="KAF4674813.1"/>
    <property type="molecule type" value="Genomic_DNA"/>
</dbReference>
<accession>A0A7J6MTB0</accession>
<proteinExistence type="predicted"/>